<keyword evidence="1" id="KW-1133">Transmembrane helix</keyword>
<keyword evidence="1" id="KW-0472">Membrane</keyword>
<name>A0A6C0HWE6_9ZZZZ</name>
<feature type="transmembrane region" description="Helical" evidence="1">
    <location>
        <begin position="6"/>
        <end position="27"/>
    </location>
</feature>
<accession>A0A6C0HWE6</accession>
<sequence length="76" mass="9070">MSNNYIINYIITILLIFIIVMGIIIWLKNREVKEGFMPAIHQMYRPYLRRGRIYTNNMANYVTSRGMILFKKIGLL</sequence>
<dbReference type="AlphaFoldDB" id="A0A6C0HWE6"/>
<keyword evidence="1" id="KW-0812">Transmembrane</keyword>
<protein>
    <submittedName>
        <fullName evidence="2">Uncharacterized protein</fullName>
    </submittedName>
</protein>
<organism evidence="2">
    <name type="scientific">viral metagenome</name>
    <dbReference type="NCBI Taxonomy" id="1070528"/>
    <lineage>
        <taxon>unclassified sequences</taxon>
        <taxon>metagenomes</taxon>
        <taxon>organismal metagenomes</taxon>
    </lineage>
</organism>
<dbReference type="EMBL" id="MN740028">
    <property type="protein sequence ID" value="QHT84869.1"/>
    <property type="molecule type" value="Genomic_DNA"/>
</dbReference>
<evidence type="ECO:0000256" key="1">
    <source>
        <dbReference type="SAM" id="Phobius"/>
    </source>
</evidence>
<proteinExistence type="predicted"/>
<reference evidence="2" key="1">
    <citation type="journal article" date="2020" name="Nature">
        <title>Giant virus diversity and host interactions through global metagenomics.</title>
        <authorList>
            <person name="Schulz F."/>
            <person name="Roux S."/>
            <person name="Paez-Espino D."/>
            <person name="Jungbluth S."/>
            <person name="Walsh D.A."/>
            <person name="Denef V.J."/>
            <person name="McMahon K.D."/>
            <person name="Konstantinidis K.T."/>
            <person name="Eloe-Fadrosh E.A."/>
            <person name="Kyrpides N.C."/>
            <person name="Woyke T."/>
        </authorList>
    </citation>
    <scope>NUCLEOTIDE SEQUENCE</scope>
    <source>
        <strain evidence="2">GVMAG-M-3300023184-178</strain>
    </source>
</reference>
<evidence type="ECO:0000313" key="2">
    <source>
        <dbReference type="EMBL" id="QHT84869.1"/>
    </source>
</evidence>